<keyword evidence="4" id="KW-0505">Motor protein</keyword>
<accession>A0ABV0VJT4</accession>
<evidence type="ECO:0000313" key="9">
    <source>
        <dbReference type="EMBL" id="MEQ2257521.1"/>
    </source>
</evidence>
<evidence type="ECO:0000256" key="6">
    <source>
        <dbReference type="PROSITE-ProRule" id="PRU00782"/>
    </source>
</evidence>
<evidence type="ECO:0000256" key="1">
    <source>
        <dbReference type="ARBA" id="ARBA00022741"/>
    </source>
</evidence>
<feature type="domain" description="Myosin motor" evidence="8">
    <location>
        <begin position="28"/>
        <end position="137"/>
    </location>
</feature>
<keyword evidence="10" id="KW-1185">Reference proteome</keyword>
<feature type="compositionally biased region" description="Basic and acidic residues" evidence="7">
    <location>
        <begin position="91"/>
        <end position="137"/>
    </location>
</feature>
<dbReference type="Proteomes" id="UP001482620">
    <property type="component" value="Unassembled WGS sequence"/>
</dbReference>
<keyword evidence="1" id="KW-0547">Nucleotide-binding</keyword>
<keyword evidence="3 6" id="KW-0518">Myosin</keyword>
<gene>
    <name evidence="9" type="ORF">ILYODFUR_035618</name>
</gene>
<dbReference type="SUPFAM" id="SSF52540">
    <property type="entry name" value="P-loop containing nucleoside triphosphate hydrolases"/>
    <property type="match status" value="1"/>
</dbReference>
<dbReference type="Gene3D" id="3.40.850.10">
    <property type="entry name" value="Kinesin motor domain"/>
    <property type="match status" value="1"/>
</dbReference>
<comment type="caution">
    <text evidence="9">The sequence shown here is derived from an EMBL/GenBank/DDBJ whole genome shotgun (WGS) entry which is preliminary data.</text>
</comment>
<dbReference type="InterPro" id="IPR027417">
    <property type="entry name" value="P-loop_NTPase"/>
</dbReference>
<comment type="caution">
    <text evidence="6">Lacks conserved residue(s) required for the propagation of feature annotation.</text>
</comment>
<evidence type="ECO:0000256" key="5">
    <source>
        <dbReference type="ARBA" id="ARBA00023203"/>
    </source>
</evidence>
<evidence type="ECO:0000256" key="3">
    <source>
        <dbReference type="ARBA" id="ARBA00023123"/>
    </source>
</evidence>
<keyword evidence="5 6" id="KW-0009">Actin-binding</keyword>
<dbReference type="InterPro" id="IPR036961">
    <property type="entry name" value="Kinesin_motor_dom_sf"/>
</dbReference>
<keyword evidence="2" id="KW-0067">ATP-binding</keyword>
<dbReference type="InterPro" id="IPR001609">
    <property type="entry name" value="Myosin_head_motor_dom-like"/>
</dbReference>
<dbReference type="EMBL" id="JAHRIQ010111133">
    <property type="protein sequence ID" value="MEQ2257521.1"/>
    <property type="molecule type" value="Genomic_DNA"/>
</dbReference>
<dbReference type="Pfam" id="PF00063">
    <property type="entry name" value="Myosin_head"/>
    <property type="match status" value="1"/>
</dbReference>
<proteinExistence type="inferred from homology"/>
<evidence type="ECO:0000256" key="2">
    <source>
        <dbReference type="ARBA" id="ARBA00022840"/>
    </source>
</evidence>
<organism evidence="9 10">
    <name type="scientific">Ilyodon furcidens</name>
    <name type="common">goldbreast splitfin</name>
    <dbReference type="NCBI Taxonomy" id="33524"/>
    <lineage>
        <taxon>Eukaryota</taxon>
        <taxon>Metazoa</taxon>
        <taxon>Chordata</taxon>
        <taxon>Craniata</taxon>
        <taxon>Vertebrata</taxon>
        <taxon>Euteleostomi</taxon>
        <taxon>Actinopterygii</taxon>
        <taxon>Neopterygii</taxon>
        <taxon>Teleostei</taxon>
        <taxon>Neoteleostei</taxon>
        <taxon>Acanthomorphata</taxon>
        <taxon>Ovalentaria</taxon>
        <taxon>Atherinomorphae</taxon>
        <taxon>Cyprinodontiformes</taxon>
        <taxon>Goodeidae</taxon>
        <taxon>Ilyodon</taxon>
    </lineage>
</organism>
<evidence type="ECO:0000259" key="8">
    <source>
        <dbReference type="PROSITE" id="PS51456"/>
    </source>
</evidence>
<dbReference type="PANTHER" id="PTHR13140">
    <property type="entry name" value="MYOSIN"/>
    <property type="match status" value="1"/>
</dbReference>
<dbReference type="PROSITE" id="PS51456">
    <property type="entry name" value="MYOSIN_MOTOR"/>
    <property type="match status" value="1"/>
</dbReference>
<name>A0ABV0VJT4_9TELE</name>
<dbReference type="PANTHER" id="PTHR13140:SF729">
    <property type="entry name" value="UNCONVENTIONAL MYOSIN-IE"/>
    <property type="match status" value="1"/>
</dbReference>
<reference evidence="9 10" key="1">
    <citation type="submission" date="2021-06" db="EMBL/GenBank/DDBJ databases">
        <authorList>
            <person name="Palmer J.M."/>
        </authorList>
    </citation>
    <scope>NUCLEOTIDE SEQUENCE [LARGE SCALE GENOMIC DNA]</scope>
    <source>
        <strain evidence="10">if_2019</strain>
        <tissue evidence="9">Muscle</tissue>
    </source>
</reference>
<comment type="similarity">
    <text evidence="6">Belongs to the TRAFAC class myosin-kinesin ATPase superfamily. Myosin family.</text>
</comment>
<evidence type="ECO:0000256" key="4">
    <source>
        <dbReference type="ARBA" id="ARBA00023175"/>
    </source>
</evidence>
<evidence type="ECO:0000256" key="7">
    <source>
        <dbReference type="SAM" id="MobiDB-lite"/>
    </source>
</evidence>
<sequence>MTKEKRFLQTVEGSKERYHWQAQNVKVSGVDDMVLLSKINEDAITDNLKKRYMDDYIFTYIGPVLISVNPFKQLPYFTDREVELYQGAVRQADRDKETGRERDRNRLINRQTDRLRQTERQAERQIETHRETHTQTD</sequence>
<evidence type="ECO:0000313" key="10">
    <source>
        <dbReference type="Proteomes" id="UP001482620"/>
    </source>
</evidence>
<feature type="region of interest" description="Disordered" evidence="7">
    <location>
        <begin position="90"/>
        <end position="137"/>
    </location>
</feature>
<protein>
    <recommendedName>
        <fullName evidence="8">Myosin motor domain-containing protein</fullName>
    </recommendedName>
</protein>